<evidence type="ECO:0000313" key="4">
    <source>
        <dbReference type="Proteomes" id="UP000279236"/>
    </source>
</evidence>
<gene>
    <name evidence="3" type="ORF">EHS24_009263</name>
</gene>
<organism evidence="3 4">
    <name type="scientific">Apiotrichum porosum</name>
    <dbReference type="NCBI Taxonomy" id="105984"/>
    <lineage>
        <taxon>Eukaryota</taxon>
        <taxon>Fungi</taxon>
        <taxon>Dikarya</taxon>
        <taxon>Basidiomycota</taxon>
        <taxon>Agaricomycotina</taxon>
        <taxon>Tremellomycetes</taxon>
        <taxon>Trichosporonales</taxon>
        <taxon>Trichosporonaceae</taxon>
        <taxon>Apiotrichum</taxon>
    </lineage>
</organism>
<dbReference type="GeneID" id="39593806"/>
<proteinExistence type="predicted"/>
<evidence type="ECO:0000313" key="3">
    <source>
        <dbReference type="EMBL" id="RSH79612.1"/>
    </source>
</evidence>
<accession>A0A427XLF0</accession>
<keyword evidence="2" id="KW-1133">Transmembrane helix</keyword>
<dbReference type="RefSeq" id="XP_028474721.1">
    <property type="nucleotide sequence ID" value="XM_028624553.1"/>
</dbReference>
<evidence type="ECO:0000256" key="1">
    <source>
        <dbReference type="SAM" id="MobiDB-lite"/>
    </source>
</evidence>
<protein>
    <submittedName>
        <fullName evidence="3">Uncharacterized protein</fullName>
    </submittedName>
</protein>
<keyword evidence="4" id="KW-1185">Reference proteome</keyword>
<dbReference type="AlphaFoldDB" id="A0A427XLF0"/>
<dbReference type="OrthoDB" id="2563864at2759"/>
<keyword evidence="2" id="KW-0812">Transmembrane</keyword>
<reference evidence="3 4" key="1">
    <citation type="submission" date="2018-11" db="EMBL/GenBank/DDBJ databases">
        <title>Genome sequence of Apiotrichum porosum DSM 27194.</title>
        <authorList>
            <person name="Aliyu H."/>
            <person name="Gorte O."/>
            <person name="Ochsenreither K."/>
        </authorList>
    </citation>
    <scope>NUCLEOTIDE SEQUENCE [LARGE SCALE GENOMIC DNA]</scope>
    <source>
        <strain evidence="3 4">DSM 27194</strain>
    </source>
</reference>
<comment type="caution">
    <text evidence="3">The sequence shown here is derived from an EMBL/GenBank/DDBJ whole genome shotgun (WGS) entry which is preliminary data.</text>
</comment>
<feature type="compositionally biased region" description="Basic and acidic residues" evidence="1">
    <location>
        <begin position="59"/>
        <end position="69"/>
    </location>
</feature>
<dbReference type="Proteomes" id="UP000279236">
    <property type="component" value="Unassembled WGS sequence"/>
</dbReference>
<dbReference type="EMBL" id="RSCE01000009">
    <property type="protein sequence ID" value="RSH79612.1"/>
    <property type="molecule type" value="Genomic_DNA"/>
</dbReference>
<feature type="transmembrane region" description="Helical" evidence="2">
    <location>
        <begin position="16"/>
        <end position="33"/>
    </location>
</feature>
<evidence type="ECO:0000256" key="2">
    <source>
        <dbReference type="SAM" id="Phobius"/>
    </source>
</evidence>
<feature type="compositionally biased region" description="Basic and acidic residues" evidence="1">
    <location>
        <begin position="36"/>
        <end position="48"/>
    </location>
</feature>
<name>A0A427XLF0_9TREE</name>
<sequence>MSSPRPTRPPTKGPNPFLLLGIFVAGSATFLIMSERRSRDPAHSRKEFPNPLLPSYGGEKVDMPERKPR</sequence>
<keyword evidence="2" id="KW-0472">Membrane</keyword>
<feature type="region of interest" description="Disordered" evidence="1">
    <location>
        <begin position="36"/>
        <end position="69"/>
    </location>
</feature>